<evidence type="ECO:0000313" key="3">
    <source>
        <dbReference type="Proteomes" id="UP000037425"/>
    </source>
</evidence>
<organism evidence="2 3">
    <name type="scientific">Ensifer adhaerens</name>
    <name type="common">Sinorhizobium morelense</name>
    <dbReference type="NCBI Taxonomy" id="106592"/>
    <lineage>
        <taxon>Bacteria</taxon>
        <taxon>Pseudomonadati</taxon>
        <taxon>Pseudomonadota</taxon>
        <taxon>Alphaproteobacteria</taxon>
        <taxon>Hyphomicrobiales</taxon>
        <taxon>Rhizobiaceae</taxon>
        <taxon>Sinorhizobium/Ensifer group</taxon>
        <taxon>Ensifer</taxon>
    </lineage>
</organism>
<proteinExistence type="predicted"/>
<dbReference type="InterPro" id="IPR036188">
    <property type="entry name" value="FAD/NAD-bd_sf"/>
</dbReference>
<dbReference type="SUPFAM" id="SSF51905">
    <property type="entry name" value="FAD/NAD(P)-binding domain"/>
    <property type="match status" value="1"/>
</dbReference>
<dbReference type="InterPro" id="IPR038732">
    <property type="entry name" value="HpyO/CreE_NAD-binding"/>
</dbReference>
<reference evidence="3" key="1">
    <citation type="submission" date="2015-07" db="EMBL/GenBank/DDBJ databases">
        <title>Whole genome sequence of an Ensifer adhaerens strain isolated from a cave pool in the Wind Cave National Park.</title>
        <authorList>
            <person name="Eng W.W.H."/>
            <person name="Gan H.M."/>
            <person name="Barton H.A."/>
            <person name="Savka M.A."/>
        </authorList>
    </citation>
    <scope>NUCLEOTIDE SEQUENCE [LARGE SCALE GENOMIC DNA]</scope>
    <source>
        <strain evidence="3">SD006</strain>
    </source>
</reference>
<dbReference type="PATRIC" id="fig|106592.7.peg.5505"/>
<dbReference type="Gene3D" id="3.50.50.60">
    <property type="entry name" value="FAD/NAD(P)-binding domain"/>
    <property type="match status" value="1"/>
</dbReference>
<evidence type="ECO:0000259" key="1">
    <source>
        <dbReference type="Pfam" id="PF13454"/>
    </source>
</evidence>
<dbReference type="OrthoDB" id="101972at2"/>
<evidence type="ECO:0000313" key="2">
    <source>
        <dbReference type="EMBL" id="KOF13338.1"/>
    </source>
</evidence>
<feature type="domain" description="FAD-dependent urate hydroxylase HpyO/Asp monooxygenase CreE-like FAD/NAD(P)-binding" evidence="1">
    <location>
        <begin position="24"/>
        <end position="179"/>
    </location>
</feature>
<accession>A0A0L8BFI2</accession>
<gene>
    <name evidence="2" type="ORF">AC244_31530</name>
</gene>
<dbReference type="AlphaFoldDB" id="A0A0L8BFI2"/>
<name>A0A0L8BFI2_ENSAD</name>
<dbReference type="PANTHER" id="PTHR40254:SF1">
    <property type="entry name" value="BLR0577 PROTEIN"/>
    <property type="match status" value="1"/>
</dbReference>
<dbReference type="Proteomes" id="UP000037425">
    <property type="component" value="Unassembled WGS sequence"/>
</dbReference>
<comment type="caution">
    <text evidence="2">The sequence shown here is derived from an EMBL/GenBank/DDBJ whole genome shotgun (WGS) entry which is preliminary data.</text>
</comment>
<protein>
    <recommendedName>
        <fullName evidence="1">FAD-dependent urate hydroxylase HpyO/Asp monooxygenase CreE-like FAD/NAD(P)-binding domain-containing protein</fullName>
    </recommendedName>
</protein>
<dbReference type="RefSeq" id="WP_053252761.1">
    <property type="nucleotide sequence ID" value="NZ_LGAP01000039.1"/>
</dbReference>
<sequence length="468" mass="51333">MTVHGLFAKISPDSDGPRAKPRIAVIGRGFSGIMMAIALMKSVRTAFHVHLFDPQPTISGGQVMAAAQSGEILNSRVRDLSVAAGQPEDFNEWLCANEDFRSAVSAAIPGFQQIFVPKSIFSDYVYQRFSEALTRRPDISMQLSCQAVLGLRKLPSGRFLVLQEEGTIECDVAVLATGFGIRALEMEVADEERPLVRARRLVVPRHAVLLGSGVRVVDRLLQMRDSGYAGEITIVSRHGFLPQSHTRLAAAPTFPVDPMPTRLRDIVPFVRQACADAEANGQSWQAAMNGLRRRARSLWQALPEQEKRQFNRHLRSIYDSHRNRLPASLHLRLQQELADGRTVVRKGWAGRRRPDGLMVRWAGAEQEDLLEADQVIDCRCSAPDLKAPVIQNLFAGGLAQPDELGLGLAVSPAGEVLSDGHPTANLYAIGPLGLGSLPDIDLVPEIVTQTYAAARLIATRRRVTQKSA</sequence>
<dbReference type="Pfam" id="PF13454">
    <property type="entry name" value="NAD_binding_9"/>
    <property type="match status" value="1"/>
</dbReference>
<dbReference type="PANTHER" id="PTHR40254">
    <property type="entry name" value="BLR0577 PROTEIN"/>
    <property type="match status" value="1"/>
</dbReference>
<dbReference type="EMBL" id="LGAP01000039">
    <property type="protein sequence ID" value="KOF13338.1"/>
    <property type="molecule type" value="Genomic_DNA"/>
</dbReference>
<dbReference type="InterPro" id="IPR052189">
    <property type="entry name" value="L-asp_N-monooxygenase_NS-form"/>
</dbReference>